<evidence type="ECO:0000313" key="2">
    <source>
        <dbReference type="EMBL" id="NZA26188.1"/>
    </source>
</evidence>
<feature type="transmembrane region" description="Helical" evidence="1">
    <location>
        <begin position="9"/>
        <end position="30"/>
    </location>
</feature>
<keyword evidence="1" id="KW-0472">Membrane</keyword>
<evidence type="ECO:0000256" key="1">
    <source>
        <dbReference type="SAM" id="Phobius"/>
    </source>
</evidence>
<gene>
    <name evidence="2" type="ORF">H0E84_07295</name>
</gene>
<name>A0A853JC40_9GAMM</name>
<dbReference type="RefSeq" id="WP_180677980.1">
    <property type="nucleotide sequence ID" value="NZ_JACCKA010000049.1"/>
</dbReference>
<dbReference type="Proteomes" id="UP000578091">
    <property type="component" value="Unassembled WGS sequence"/>
</dbReference>
<keyword evidence="1" id="KW-0812">Transmembrane</keyword>
<proteinExistence type="predicted"/>
<keyword evidence="3" id="KW-1185">Reference proteome</keyword>
<accession>A0A853JC40</accession>
<organism evidence="2 3">
    <name type="scientific">Luteimonas salinisoli</name>
    <dbReference type="NCBI Taxonomy" id="2752307"/>
    <lineage>
        <taxon>Bacteria</taxon>
        <taxon>Pseudomonadati</taxon>
        <taxon>Pseudomonadota</taxon>
        <taxon>Gammaproteobacteria</taxon>
        <taxon>Lysobacterales</taxon>
        <taxon>Lysobacteraceae</taxon>
        <taxon>Luteimonas</taxon>
    </lineage>
</organism>
<dbReference type="EMBL" id="JACCKA010000049">
    <property type="protein sequence ID" value="NZA26188.1"/>
    <property type="molecule type" value="Genomic_DNA"/>
</dbReference>
<sequence length="151" mass="16357">MSILQKDHVLGAGGSAVLGGAVVGGLGFAVGGPPGLVIGVVAGTAAGALIGHRASEAADHRGNIGHFEQIYRQTRYYVADMEWRDYEPAYRLGLDSYRTHGGQPLEDVEAALGARWLNQRGESRLNWEQARDAVAHVWREMDQGLREKGRH</sequence>
<keyword evidence="1" id="KW-1133">Transmembrane helix</keyword>
<evidence type="ECO:0000313" key="3">
    <source>
        <dbReference type="Proteomes" id="UP000578091"/>
    </source>
</evidence>
<dbReference type="AlphaFoldDB" id="A0A853JC40"/>
<comment type="caution">
    <text evidence="2">The sequence shown here is derived from an EMBL/GenBank/DDBJ whole genome shotgun (WGS) entry which is preliminary data.</text>
</comment>
<protein>
    <recommendedName>
        <fullName evidence="4">Glycine zipper domain-containing protein</fullName>
    </recommendedName>
</protein>
<reference evidence="2 3" key="1">
    <citation type="submission" date="2020-07" db="EMBL/GenBank/DDBJ databases">
        <title>Luteimonas sp. SJ-92.</title>
        <authorList>
            <person name="Huang X.-X."/>
            <person name="Xu L."/>
            <person name="Sun J.-Q."/>
        </authorList>
    </citation>
    <scope>NUCLEOTIDE SEQUENCE [LARGE SCALE GENOMIC DNA]</scope>
    <source>
        <strain evidence="2 3">SJ-92</strain>
    </source>
</reference>
<evidence type="ECO:0008006" key="4">
    <source>
        <dbReference type="Google" id="ProtNLM"/>
    </source>
</evidence>
<feature type="transmembrane region" description="Helical" evidence="1">
    <location>
        <begin position="36"/>
        <end position="54"/>
    </location>
</feature>